<organism evidence="1 2">
    <name type="scientific">Peronospora matthiolae</name>
    <dbReference type="NCBI Taxonomy" id="2874970"/>
    <lineage>
        <taxon>Eukaryota</taxon>
        <taxon>Sar</taxon>
        <taxon>Stramenopiles</taxon>
        <taxon>Oomycota</taxon>
        <taxon>Peronosporomycetes</taxon>
        <taxon>Peronosporales</taxon>
        <taxon>Peronosporaceae</taxon>
        <taxon>Peronospora</taxon>
    </lineage>
</organism>
<evidence type="ECO:0000313" key="2">
    <source>
        <dbReference type="Proteomes" id="UP001162060"/>
    </source>
</evidence>
<sequence>MMLAEASSKTPSDGDDGIPPSCHLLDCNDARTCATARVEDTPSCSCSAGPFGGSDAEAVKPDASVSRKQLHRSRDWLSEVLERYC</sequence>
<evidence type="ECO:0008006" key="3">
    <source>
        <dbReference type="Google" id="ProtNLM"/>
    </source>
</evidence>
<dbReference type="Proteomes" id="UP001162060">
    <property type="component" value="Unassembled WGS sequence"/>
</dbReference>
<comment type="caution">
    <text evidence="1">The sequence shown here is derived from an EMBL/GenBank/DDBJ whole genome shotgun (WGS) entry which is preliminary data.</text>
</comment>
<protein>
    <recommendedName>
        <fullName evidence="3">Extracellular membrane protein CFEM domain-containing protein</fullName>
    </recommendedName>
</protein>
<dbReference type="AlphaFoldDB" id="A0AAV1T8K5"/>
<reference evidence="1" key="1">
    <citation type="submission" date="2024-01" db="EMBL/GenBank/DDBJ databases">
        <authorList>
            <person name="Webb A."/>
        </authorList>
    </citation>
    <scope>NUCLEOTIDE SEQUENCE</scope>
    <source>
        <strain evidence="1">Pm1</strain>
    </source>
</reference>
<dbReference type="EMBL" id="CAKLBY020000029">
    <property type="protein sequence ID" value="CAK7905105.1"/>
    <property type="molecule type" value="Genomic_DNA"/>
</dbReference>
<gene>
    <name evidence="1" type="ORF">PM001_LOCUS3041</name>
</gene>
<proteinExistence type="predicted"/>
<accession>A0AAV1T8K5</accession>
<evidence type="ECO:0000313" key="1">
    <source>
        <dbReference type="EMBL" id="CAK7905105.1"/>
    </source>
</evidence>
<name>A0AAV1T8K5_9STRA</name>